<accession>A0A024G254</accession>
<protein>
    <submittedName>
        <fullName evidence="1">Uncharacterized protein</fullName>
    </submittedName>
</protein>
<proteinExistence type="predicted"/>
<reference evidence="1 2" key="1">
    <citation type="submission" date="2012-05" db="EMBL/GenBank/DDBJ databases">
        <title>Recombination and specialization in a pathogen metapopulation.</title>
        <authorList>
            <person name="Gardiner A."/>
            <person name="Kemen E."/>
            <person name="Schultz-Larsen T."/>
            <person name="MacLean D."/>
            <person name="Van Oosterhout C."/>
            <person name="Jones J.D.G."/>
        </authorList>
    </citation>
    <scope>NUCLEOTIDE SEQUENCE [LARGE SCALE GENOMIC DNA]</scope>
    <source>
        <strain evidence="1 2">Ac Nc2</strain>
    </source>
</reference>
<keyword evidence="2" id="KW-1185">Reference proteome</keyword>
<gene>
    <name evidence="1" type="ORF">BN9_011570</name>
</gene>
<name>A0A024G254_9STRA</name>
<sequence length="216" mass="25401">MKFLIGFAPKCFDINLYSFHVPSCQQQRYGISDVTKLIAQKTLTRWIEFKQKCNRSKNPIVISSHHSQRIDNHIAALTFRFIHTISCQHDIRWLCIAKSLKLGERRQTPIQAEIRRDCFQSILSNIRFHITSNIWISTRVRRIRLQRKLTFGRVSSATYVFQASMTSSKDCRQSWTTSELQNNFPFKNSKISCEKLCENSSTRPYEKTKMDVKIVF</sequence>
<dbReference type="EMBL" id="CAIX01000008">
    <property type="protein sequence ID" value="CCI40373.1"/>
    <property type="molecule type" value="Genomic_DNA"/>
</dbReference>
<comment type="caution">
    <text evidence="1">The sequence shown here is derived from an EMBL/GenBank/DDBJ whole genome shotgun (WGS) entry which is preliminary data.</text>
</comment>
<evidence type="ECO:0000313" key="1">
    <source>
        <dbReference type="EMBL" id="CCI40373.1"/>
    </source>
</evidence>
<dbReference type="Proteomes" id="UP000053237">
    <property type="component" value="Unassembled WGS sequence"/>
</dbReference>
<dbReference type="InParanoid" id="A0A024G254"/>
<organism evidence="1 2">
    <name type="scientific">Albugo candida</name>
    <dbReference type="NCBI Taxonomy" id="65357"/>
    <lineage>
        <taxon>Eukaryota</taxon>
        <taxon>Sar</taxon>
        <taxon>Stramenopiles</taxon>
        <taxon>Oomycota</taxon>
        <taxon>Peronosporomycetes</taxon>
        <taxon>Albuginales</taxon>
        <taxon>Albuginaceae</taxon>
        <taxon>Albugo</taxon>
    </lineage>
</organism>
<evidence type="ECO:0000313" key="2">
    <source>
        <dbReference type="Proteomes" id="UP000053237"/>
    </source>
</evidence>
<dbReference type="AlphaFoldDB" id="A0A024G254"/>